<dbReference type="Proteomes" id="UP000284706">
    <property type="component" value="Unassembled WGS sequence"/>
</dbReference>
<feature type="compositionally biased region" description="Acidic residues" evidence="1">
    <location>
        <begin position="28"/>
        <end position="43"/>
    </location>
</feature>
<dbReference type="EMBL" id="NHYE01005498">
    <property type="protein sequence ID" value="PPQ71539.1"/>
    <property type="molecule type" value="Genomic_DNA"/>
</dbReference>
<feature type="compositionally biased region" description="Gly residues" evidence="1">
    <location>
        <begin position="1"/>
        <end position="11"/>
    </location>
</feature>
<gene>
    <name evidence="2" type="ORF">CVT26_010399</name>
</gene>
<evidence type="ECO:0000313" key="3">
    <source>
        <dbReference type="Proteomes" id="UP000284706"/>
    </source>
</evidence>
<organism evidence="2 3">
    <name type="scientific">Gymnopilus dilepis</name>
    <dbReference type="NCBI Taxonomy" id="231916"/>
    <lineage>
        <taxon>Eukaryota</taxon>
        <taxon>Fungi</taxon>
        <taxon>Dikarya</taxon>
        <taxon>Basidiomycota</taxon>
        <taxon>Agaricomycotina</taxon>
        <taxon>Agaricomycetes</taxon>
        <taxon>Agaricomycetidae</taxon>
        <taxon>Agaricales</taxon>
        <taxon>Agaricineae</taxon>
        <taxon>Hymenogastraceae</taxon>
        <taxon>Gymnopilus</taxon>
    </lineage>
</organism>
<keyword evidence="3" id="KW-1185">Reference proteome</keyword>
<dbReference type="AlphaFoldDB" id="A0A409VZ61"/>
<proteinExistence type="predicted"/>
<comment type="caution">
    <text evidence="2">The sequence shown here is derived from an EMBL/GenBank/DDBJ whole genome shotgun (WGS) entry which is preliminary data.</text>
</comment>
<feature type="region of interest" description="Disordered" evidence="1">
    <location>
        <begin position="160"/>
        <end position="219"/>
    </location>
</feature>
<accession>A0A409VZ61</accession>
<name>A0A409VZ61_9AGAR</name>
<protein>
    <submittedName>
        <fullName evidence="2">Uncharacterized protein</fullName>
    </submittedName>
</protein>
<dbReference type="InParanoid" id="A0A409VZ61"/>
<feature type="region of interest" description="Disordered" evidence="1">
    <location>
        <begin position="1"/>
        <end position="49"/>
    </location>
</feature>
<dbReference type="STRING" id="231916.A0A409VZ61"/>
<dbReference type="OrthoDB" id="3224221at2759"/>
<evidence type="ECO:0000256" key="1">
    <source>
        <dbReference type="SAM" id="MobiDB-lite"/>
    </source>
</evidence>
<feature type="compositionally biased region" description="Basic and acidic residues" evidence="1">
    <location>
        <begin position="160"/>
        <end position="180"/>
    </location>
</feature>
<reference evidence="2 3" key="1">
    <citation type="journal article" date="2018" name="Evol. Lett.">
        <title>Horizontal gene cluster transfer increased hallucinogenic mushroom diversity.</title>
        <authorList>
            <person name="Reynolds H.T."/>
            <person name="Vijayakumar V."/>
            <person name="Gluck-Thaler E."/>
            <person name="Korotkin H.B."/>
            <person name="Matheny P.B."/>
            <person name="Slot J.C."/>
        </authorList>
    </citation>
    <scope>NUCLEOTIDE SEQUENCE [LARGE SCALE GENOMIC DNA]</scope>
    <source>
        <strain evidence="2 3">SRW20</strain>
    </source>
</reference>
<sequence length="529" mass="60693">MASRVGVGGYVGRWPSRPAGTQNSTRDYEEEDPYDGGDEDDGEAERQEDSRFLARGSHVELNHVEPPVFTGDVFNPYTITGSRQLPIQFQNHADVDHLSGSNQGHAAPSTVNSDNFPILHRPTYVQVDARELQELTSNVVSLRGLIEDLTRQHRASEARLDTRIGQLEQRRNESSMRRPDGLSPASEAQVERLPSVQANPRQLENQDRHDIPNCGRLPVKRRTPERNALKARVRKHLKGLLAKESVLGKRVSPSESARFARNWAFRHEYHTEPSCTTERFMIDLTTTPTSPWNESAADVFVADYIATQGLEDSKSNRELIRKAFLDRVKNILAADRQARAGAANTEMMKRLARRQQRKRETFLTPSKLYRRRYMTLLNHPVLRHHIRMLELLGVDAMSEDESDRELSTDFQRDRRKDSARPRFFIVEPDWRSDLVTAWLSAIDSLHWLMFKNSQHLRGSFPHLRERTGILDRTAKVAKGLPFNAYRPDWLQRRHAASLQVSNEYYDFTIAHSTDLVNLEQLPSVSNENP</sequence>
<evidence type="ECO:0000313" key="2">
    <source>
        <dbReference type="EMBL" id="PPQ71539.1"/>
    </source>
</evidence>